<proteinExistence type="predicted"/>
<reference evidence="1 2" key="1">
    <citation type="submission" date="2020-07" db="EMBL/GenBank/DDBJ databases">
        <title>Taxonomic proposal: Crassvirales, a new order of highly abundant and diverse bacterial viruses.</title>
        <authorList>
            <person name="Shkoporov A.N."/>
            <person name="Stockdale S.R."/>
            <person name="Guerin E."/>
            <person name="Ross R.P."/>
            <person name="Hill C."/>
        </authorList>
    </citation>
    <scope>NUCLEOTIDE SEQUENCE [LARGE SCALE GENOMIC DNA]</scope>
</reference>
<dbReference type="KEGG" id="vg:65131738"/>
<accession>A0A7M1RX62</accession>
<dbReference type="EMBL" id="MT774407">
    <property type="protein sequence ID" value="QOR57590.1"/>
    <property type="molecule type" value="Genomic_DNA"/>
</dbReference>
<protein>
    <submittedName>
        <fullName evidence="1">Uncharacterized protein</fullName>
    </submittedName>
</protein>
<organism evidence="1 2">
    <name type="scientific">uncultured phage cr125_1</name>
    <dbReference type="NCBI Taxonomy" id="2772091"/>
    <lineage>
        <taxon>Viruses</taxon>
        <taxon>Duplodnaviria</taxon>
        <taxon>Heunggongvirae</taxon>
        <taxon>Uroviricota</taxon>
        <taxon>Caudoviricetes</taxon>
        <taxon>Crassvirales</taxon>
        <taxon>Suoliviridae</taxon>
        <taxon>Uncouvirinae</taxon>
        <taxon>Aurodevirus</taxon>
        <taxon>Aurodevirus hominis</taxon>
    </lineage>
</organism>
<name>A0A7M1RX62_9CAUD</name>
<sequence length="197" mass="22637">MLCTIKQFEKREDENRELPFYVIRATGSRGDIDAKSAFNEDGTINVMAMQSRVFNFTKTMFPATKELCESLESGMPVDDDGNLTEERKINLMLYQWDTGKKFNIVNKDGEFYGDMQTVEKVADKQMTKNGKILKPGDKYMEEEFVARVYTQVSLVLFCDTEENCVEGNAEELAERSFKRGIENGTYILVDLNILRLL</sequence>
<dbReference type="GeneID" id="65131738"/>
<dbReference type="Proteomes" id="UP000594004">
    <property type="component" value="Segment"/>
</dbReference>
<dbReference type="RefSeq" id="YP_010113230.1">
    <property type="nucleotide sequence ID" value="NC_055900.1"/>
</dbReference>
<evidence type="ECO:0000313" key="2">
    <source>
        <dbReference type="Proteomes" id="UP000594004"/>
    </source>
</evidence>
<keyword evidence="2" id="KW-1185">Reference proteome</keyword>
<evidence type="ECO:0000313" key="1">
    <source>
        <dbReference type="EMBL" id="QOR57590.1"/>
    </source>
</evidence>